<feature type="domain" description="Apple" evidence="3">
    <location>
        <begin position="976"/>
        <end position="1055"/>
    </location>
</feature>
<feature type="compositionally biased region" description="Basic and acidic residues" evidence="1">
    <location>
        <begin position="582"/>
        <end position="592"/>
    </location>
</feature>
<reference evidence="4" key="1">
    <citation type="submission" date="2024-04" db="EMBL/GenBank/DDBJ databases">
        <authorList>
            <consortium name="Molecular Ecology Group"/>
        </authorList>
    </citation>
    <scope>NUCLEOTIDE SEQUENCE</scope>
</reference>
<evidence type="ECO:0000259" key="3">
    <source>
        <dbReference type="PROSITE" id="PS50948"/>
    </source>
</evidence>
<feature type="domain" description="Apple" evidence="3">
    <location>
        <begin position="394"/>
        <end position="480"/>
    </location>
</feature>
<dbReference type="SUPFAM" id="SSF57414">
    <property type="entry name" value="Hairpin loop containing domain-like"/>
    <property type="match status" value="3"/>
</dbReference>
<dbReference type="PROSITE" id="PS50948">
    <property type="entry name" value="PAN"/>
    <property type="match status" value="5"/>
</dbReference>
<evidence type="ECO:0000256" key="1">
    <source>
        <dbReference type="SAM" id="MobiDB-lite"/>
    </source>
</evidence>
<dbReference type="InterPro" id="IPR052774">
    <property type="entry name" value="Celegans_DevNeuronal_Protein"/>
</dbReference>
<feature type="compositionally biased region" description="Basic and acidic residues" evidence="1">
    <location>
        <begin position="1260"/>
        <end position="1310"/>
    </location>
</feature>
<accession>A0AAV2NK72</accession>
<keyword evidence="2" id="KW-0732">Signal</keyword>
<protein>
    <recommendedName>
        <fullName evidence="3">Apple domain-containing protein</fullName>
    </recommendedName>
</protein>
<feature type="region of interest" description="Disordered" evidence="1">
    <location>
        <begin position="132"/>
        <end position="152"/>
    </location>
</feature>
<feature type="region of interest" description="Disordered" evidence="1">
    <location>
        <begin position="485"/>
        <end position="556"/>
    </location>
</feature>
<proteinExistence type="predicted"/>
<feature type="compositionally biased region" description="Low complexity" evidence="1">
    <location>
        <begin position="494"/>
        <end position="509"/>
    </location>
</feature>
<dbReference type="EMBL" id="OZ034825">
    <property type="protein sequence ID" value="CAL1680433.1"/>
    <property type="molecule type" value="Genomic_DNA"/>
</dbReference>
<dbReference type="InterPro" id="IPR003609">
    <property type="entry name" value="Pan_app"/>
</dbReference>
<dbReference type="PANTHER" id="PTHR47327:SF13">
    <property type="entry name" value="APPLE DOMAIN-CONTAINING PROTEIN"/>
    <property type="match status" value="1"/>
</dbReference>
<sequence length="1469" mass="167715">MEHHQRRFLVFVICFLRSSQVSHSSGLTINNQLVIIANDCYTRVAIGFKLPDMDIFSSVTVGSISECEDECSKRRNSCNAFAFGIGIKGNGTCALSRKMPKPEELQTHADYDVYMRSQRSLHCEPDRLYKMRSGGIGRERGNETKSTTIFGSGLSDPKMPSILSFPRMGSMMHSVANDPSYQQGYVRSFEDEFRISDNFRNRNTMPPASSPFGISNVEIDNDLSIYRPDFSRPSFRNPFADINHLNFESNSDNDLRSYKPLTVHNGLFEVLSRPIFVYDEALKNKSPADLKFWIDHVPMKDRDTFINHQYQNQRFFNNVHKDHEIITRPKQNELVTGSYDINKMSFHPTVADSYNFETGGAKISNGRFKDTSDIQNLGSLIFRGFGTRISNKSCYRRLLSGKKSLDLHVRRVVECENIEDCHRACDYEKFFICEGFNYRRRAHGARGMCEMTSVPYSRMDLHRDFVSDPQCDYYEKDPNCVANAPGTRPSYWNQPSRPSQSYGPSYGSPNEKPDTRPYALDQRPLEEVPRPLNYDRRPLEKEIPRPLDFDRRPTNEIPRPLDYGAADHNRWPPMIYGHPHHGQYDDTFDRRSYSNNQGQTGYSGTRSEDSFGYSDRYPSRRPVNDDFYNRNLPRYPKYPNRRIEHGPTHDIGTNEIGPYLPDHRKDPTRDWGTYGSVYGGSYGYDTNYVGKFDVPKYYPKLPPPPPPPPPRPYENDHFYGDFYNYGGAFGYGDNYIPANQDPLYGGTGKTTECSVRAGAGFKLSRGVVRKTYLTANLDQCESLCVNEKSYICMSFSYRYNVAPTDPTDNCLLSDVSYKDLNFYIDLEPDRDYDIYAMITNSRTCGTKREPSPHPPDECFWRVRSGFGMPTDVVRKSIIVNNLGECQAACTLAQDFTCRSFAFKYGLEQGRSDVPTNCYLSDWPSQDINPAHMPDMDGAELYEKGSFGRGCEPYAVPFFNTEQFNSKQSPQGTDEVCYSGYNKPCKLTPYAVLLATYVNSEQDCREKCSRMRETDSIPCMSYSYKLTTHGTEENCLLSDVPIRDLRPGLDYIYDKNHVLYAWKDLDPYCVITGSSIDDDHVFGGPSLLRPLGPARPDFSPGAGYPSMRPDDMYPDAKPYFKPGGYHHGAIPFDPDKPDPIRPHRPGGSYGDQFGGIRPGGFGSLYPNESTFRYYTVNGYPCKKGTKCEKNKIAGFWTCEPEGGEYGSWDYCCAPTHHCGFSQGYQYPWCFVGSSEDQWRPCSEKYYPYLPSPRPIRPMIESNDRHDRPDYRHDRPDYRHDRPDYRHDPPDYPHDRPDYRHDRPDYQHDPGRHWPITYLHGESPPNCTDSLASADNSKDRRSNETTSTMIIMPSSTTIKNNENSTAIANRMRHRRLRVRTIANDRHAIFSRKIGARIVANESTQNRVNQTSRERAAKIERVSKPASTTLIVAPLAATNASDGTQFENAKSSDGMIRVPVITPNNSLPAVGA</sequence>
<dbReference type="GO" id="GO:0009653">
    <property type="term" value="P:anatomical structure morphogenesis"/>
    <property type="evidence" value="ECO:0007669"/>
    <property type="project" value="TreeGrafter"/>
</dbReference>
<name>A0AAV2NK72_9HYME</name>
<feature type="signal peptide" evidence="2">
    <location>
        <begin position="1"/>
        <end position="24"/>
    </location>
</feature>
<evidence type="ECO:0000313" key="5">
    <source>
        <dbReference type="Proteomes" id="UP001497644"/>
    </source>
</evidence>
<feature type="domain" description="Apple" evidence="3">
    <location>
        <begin position="858"/>
        <end position="945"/>
    </location>
</feature>
<gene>
    <name evidence="4" type="ORF">LPLAT_LOCUS6449</name>
</gene>
<dbReference type="CDD" id="cd01099">
    <property type="entry name" value="PAN_AP_HGF"/>
    <property type="match status" value="3"/>
</dbReference>
<dbReference type="Gene3D" id="3.50.4.10">
    <property type="entry name" value="Hepatocyte Growth Factor"/>
    <property type="match status" value="3"/>
</dbReference>
<feature type="region of interest" description="Disordered" evidence="1">
    <location>
        <begin position="1251"/>
        <end position="1343"/>
    </location>
</feature>
<evidence type="ECO:0000313" key="4">
    <source>
        <dbReference type="EMBL" id="CAL1680433.1"/>
    </source>
</evidence>
<dbReference type="PANTHER" id="PTHR47327">
    <property type="entry name" value="FI18240P1-RELATED"/>
    <property type="match status" value="1"/>
</dbReference>
<feature type="region of interest" description="Disordered" evidence="1">
    <location>
        <begin position="582"/>
        <end position="664"/>
    </location>
</feature>
<feature type="chain" id="PRO_5043629216" description="Apple domain-containing protein" evidence="2">
    <location>
        <begin position="25"/>
        <end position="1469"/>
    </location>
</feature>
<feature type="domain" description="Apple" evidence="3">
    <location>
        <begin position="40"/>
        <end position="118"/>
    </location>
</feature>
<dbReference type="Proteomes" id="UP001497644">
    <property type="component" value="Chromosome 2"/>
</dbReference>
<feature type="compositionally biased region" description="Basic and acidic residues" evidence="1">
    <location>
        <begin position="523"/>
        <end position="554"/>
    </location>
</feature>
<organism evidence="4 5">
    <name type="scientific">Lasius platythorax</name>
    <dbReference type="NCBI Taxonomy" id="488582"/>
    <lineage>
        <taxon>Eukaryota</taxon>
        <taxon>Metazoa</taxon>
        <taxon>Ecdysozoa</taxon>
        <taxon>Arthropoda</taxon>
        <taxon>Hexapoda</taxon>
        <taxon>Insecta</taxon>
        <taxon>Pterygota</taxon>
        <taxon>Neoptera</taxon>
        <taxon>Endopterygota</taxon>
        <taxon>Hymenoptera</taxon>
        <taxon>Apocrita</taxon>
        <taxon>Aculeata</taxon>
        <taxon>Formicoidea</taxon>
        <taxon>Formicidae</taxon>
        <taxon>Formicinae</taxon>
        <taxon>Lasius</taxon>
        <taxon>Lasius</taxon>
    </lineage>
</organism>
<evidence type="ECO:0000256" key="2">
    <source>
        <dbReference type="SAM" id="SignalP"/>
    </source>
</evidence>
<feature type="compositionally biased region" description="Polar residues" evidence="1">
    <location>
        <begin position="593"/>
        <end position="605"/>
    </location>
</feature>
<dbReference type="SMART" id="SM00473">
    <property type="entry name" value="PAN_AP"/>
    <property type="match status" value="5"/>
</dbReference>
<keyword evidence="5" id="KW-1185">Reference proteome</keyword>
<dbReference type="Pfam" id="PF00024">
    <property type="entry name" value="PAN_1"/>
    <property type="match status" value="2"/>
</dbReference>
<feature type="domain" description="Apple" evidence="3">
    <location>
        <begin position="753"/>
        <end position="839"/>
    </location>
</feature>
<feature type="compositionally biased region" description="Polar residues" evidence="1">
    <location>
        <begin position="1323"/>
        <end position="1333"/>
    </location>
</feature>